<dbReference type="Proteomes" id="UP000265719">
    <property type="component" value="Chromosome"/>
</dbReference>
<accession>A0A399G6Z3</accession>
<evidence type="ECO:0000313" key="1">
    <source>
        <dbReference type="EMBL" id="UOE17703.1"/>
    </source>
</evidence>
<organism evidence="1 2">
    <name type="scientific">Thermobifida halotolerans</name>
    <dbReference type="NCBI Taxonomy" id="483545"/>
    <lineage>
        <taxon>Bacteria</taxon>
        <taxon>Bacillati</taxon>
        <taxon>Actinomycetota</taxon>
        <taxon>Actinomycetes</taxon>
        <taxon>Streptosporangiales</taxon>
        <taxon>Nocardiopsidaceae</taxon>
        <taxon>Thermobifida</taxon>
    </lineage>
</organism>
<proteinExistence type="predicted"/>
<sequence length="135" mass="16064">MPWFRRGPERPKPTWTYQPYDLDRILDEDVLRRRLEELIHRKPEVFDFGNGDFFDPWVNAFESDAEAVLEGERRRRDEQIDQIAGWARGRVEEQRVAVEAAGQEVDRMAAVLANLRHALLDHRIRRKLRQETAVE</sequence>
<evidence type="ECO:0000313" key="2">
    <source>
        <dbReference type="Proteomes" id="UP000265719"/>
    </source>
</evidence>
<dbReference type="RefSeq" id="WP_068692772.1">
    <property type="nucleotide sequence ID" value="NZ_CP063196.1"/>
</dbReference>
<reference evidence="1" key="1">
    <citation type="submission" date="2020-10" db="EMBL/GenBank/DDBJ databases">
        <title>De novo genome project of the cellulose decomposer Thermobifida halotolerans type strain.</title>
        <authorList>
            <person name="Nagy I."/>
            <person name="Horvath B."/>
            <person name="Kukolya J."/>
            <person name="Nagy I."/>
            <person name="Orsini M."/>
        </authorList>
    </citation>
    <scope>NUCLEOTIDE SEQUENCE</scope>
    <source>
        <strain evidence="1">DSM 44931</strain>
    </source>
</reference>
<dbReference type="AlphaFoldDB" id="A0A399G6Z3"/>
<protein>
    <submittedName>
        <fullName evidence="1">Uncharacterized protein</fullName>
    </submittedName>
</protein>
<dbReference type="EMBL" id="CP063196">
    <property type="protein sequence ID" value="UOE17703.1"/>
    <property type="molecule type" value="Genomic_DNA"/>
</dbReference>
<dbReference type="KEGG" id="thao:NI17_012350"/>
<name>A0A399G6Z3_9ACTN</name>
<keyword evidence="2" id="KW-1185">Reference proteome</keyword>
<gene>
    <name evidence="1" type="ORF">NI17_012350</name>
</gene>